<name>A0ABR6W6P2_9BACT</name>
<keyword evidence="3" id="KW-1185">Reference proteome</keyword>
<organism evidence="1 3">
    <name type="scientific">Spirosoma utsteinense</name>
    <dbReference type="NCBI Taxonomy" id="2585773"/>
    <lineage>
        <taxon>Bacteria</taxon>
        <taxon>Pseudomonadati</taxon>
        <taxon>Bacteroidota</taxon>
        <taxon>Cytophagia</taxon>
        <taxon>Cytophagales</taxon>
        <taxon>Cytophagaceae</taxon>
        <taxon>Spirosoma</taxon>
    </lineage>
</organism>
<evidence type="ECO:0008006" key="4">
    <source>
        <dbReference type="Google" id="ProtNLM"/>
    </source>
</evidence>
<protein>
    <recommendedName>
        <fullName evidence="4">IS5/IS1182 family transposase</fullName>
    </recommendedName>
</protein>
<dbReference type="EMBL" id="VFIA01000027">
    <property type="protein sequence ID" value="MBC3793522.1"/>
    <property type="molecule type" value="Genomic_DNA"/>
</dbReference>
<gene>
    <name evidence="1" type="ORF">FH603_2770</name>
    <name evidence="2" type="ORF">FH603_4041</name>
</gene>
<dbReference type="EMBL" id="VFIA01000014">
    <property type="protein sequence ID" value="MBC3792260.1"/>
    <property type="molecule type" value="Genomic_DNA"/>
</dbReference>
<feature type="non-terminal residue" evidence="1">
    <location>
        <position position="1"/>
    </location>
</feature>
<sequence length="30" mass="3450">LFRDVDKTIESSEAMLRIGFISILLNRLAK</sequence>
<accession>A0ABR6W6P2</accession>
<dbReference type="Proteomes" id="UP000700732">
    <property type="component" value="Unassembled WGS sequence"/>
</dbReference>
<reference evidence="1 3" key="1">
    <citation type="submission" date="2019-06" db="EMBL/GenBank/DDBJ databases">
        <title>Spirosoma utsteinense sp. nov. isolated from Antarctic ice-free soils.</title>
        <authorList>
            <person name="Tahon G."/>
        </authorList>
    </citation>
    <scope>NUCLEOTIDE SEQUENCE [LARGE SCALE GENOMIC DNA]</scope>
    <source>
        <strain evidence="1 3">LMG 31447</strain>
    </source>
</reference>
<evidence type="ECO:0000313" key="2">
    <source>
        <dbReference type="EMBL" id="MBC3793522.1"/>
    </source>
</evidence>
<proteinExistence type="predicted"/>
<comment type="caution">
    <text evidence="1">The sequence shown here is derived from an EMBL/GenBank/DDBJ whole genome shotgun (WGS) entry which is preliminary data.</text>
</comment>
<evidence type="ECO:0000313" key="3">
    <source>
        <dbReference type="Proteomes" id="UP000700732"/>
    </source>
</evidence>
<evidence type="ECO:0000313" key="1">
    <source>
        <dbReference type="EMBL" id="MBC3792260.1"/>
    </source>
</evidence>